<evidence type="ECO:0000313" key="5">
    <source>
        <dbReference type="Proteomes" id="UP000315995"/>
    </source>
</evidence>
<organism evidence="4 5">
    <name type="scientific">Persicimonas caeni</name>
    <dbReference type="NCBI Taxonomy" id="2292766"/>
    <lineage>
        <taxon>Bacteria</taxon>
        <taxon>Deltaproteobacteria</taxon>
        <taxon>Bradymonadales</taxon>
        <taxon>Bradymonadaceae</taxon>
        <taxon>Persicimonas</taxon>
    </lineage>
</organism>
<dbReference type="RefSeq" id="WP_141198716.1">
    <property type="nucleotide sequence ID" value="NZ_CP041186.1"/>
</dbReference>
<name>A0A4Y6PV63_PERCE</name>
<evidence type="ECO:0000313" key="4">
    <source>
        <dbReference type="EMBL" id="QDG52244.1"/>
    </source>
</evidence>
<dbReference type="PROSITE" id="PS51257">
    <property type="entry name" value="PROKAR_LIPOPROTEIN"/>
    <property type="match status" value="1"/>
</dbReference>
<dbReference type="Gene3D" id="2.60.40.10">
    <property type="entry name" value="Immunoglobulins"/>
    <property type="match status" value="1"/>
</dbReference>
<feature type="region of interest" description="Disordered" evidence="1">
    <location>
        <begin position="230"/>
        <end position="250"/>
    </location>
</feature>
<dbReference type="InterPro" id="IPR009045">
    <property type="entry name" value="Zn_M74/Hedgehog-like"/>
</dbReference>
<evidence type="ECO:0000256" key="1">
    <source>
        <dbReference type="SAM" id="MobiDB-lite"/>
    </source>
</evidence>
<dbReference type="InterPro" id="IPR058593">
    <property type="entry name" value="ARB_07466-like_C"/>
</dbReference>
<proteinExistence type="predicted"/>
<accession>A0A5B8YBF3</accession>
<sequence>MTRSYQLTSRSSFKLTMSLAGLLLAAVSSTGCGDGMLGWDWGGDETARVQQAQAINGRYRPPADVAEAGREQAGNITYDDADQCIGTGNPILPGADRLASFLRDNFDGASRYDHTVYCRSVRGGSSLSMHATGRAIDLYIPTIGERADNTAGDPVANYLIRNATQLGVQYFIWDKTQFNTSRGYTEDYCKNRCWEHGGGKHPHHDHLHIELTKYAANHLDYSDIPPVDGSSGGYSIDTPDAPQTLSPANNKSVWTDDVTLSAEQVSGAYRYAFDIERYDGSGWESYYTYETDSASKRFWPASKAAYRWRVRVTTAGGTSEYSDWSTFWFGISTGSDSGPDSGGSTDTDSTDTGSTDTSSTDTDTAPTSNAPTGAWPTGGEQVTTSSVTLQVDQVSGAYDYEFDVQAYAGGLWVDYYTYDPDVSSKEFWPYYSDVAYRWRARARTASGWTDYTDWNVFLYGNATHPNAPAQPTSNAPTGLSPANNQRVWTDSVTVSCDDVGGASRYEFEVQYHDGQVWREYYTYEPSSASKKFWPYIEDNAYRVRARAYTSSGWTDYSGWNVFLYGNASTP</sequence>
<feature type="domain" description="ARB-07466-like C-terminal" evidence="3">
    <location>
        <begin position="114"/>
        <end position="181"/>
    </location>
</feature>
<dbReference type="InterPro" id="IPR013783">
    <property type="entry name" value="Ig-like_fold"/>
</dbReference>
<accession>A0A4Y6PV63</accession>
<evidence type="ECO:0000256" key="2">
    <source>
        <dbReference type="SAM" id="SignalP"/>
    </source>
</evidence>
<reference evidence="4 5" key="1">
    <citation type="submission" date="2019-06" db="EMBL/GenBank/DDBJ databases">
        <title>Persicimonas caeni gen. nov., sp. nov., a predatory bacterium isolated from solar saltern.</title>
        <authorList>
            <person name="Wang S."/>
        </authorList>
    </citation>
    <scope>NUCLEOTIDE SEQUENCE [LARGE SCALE GENOMIC DNA]</scope>
    <source>
        <strain evidence="4 5">YN101</strain>
    </source>
</reference>
<feature type="compositionally biased region" description="Polar residues" evidence="1">
    <location>
        <begin position="241"/>
        <end position="250"/>
    </location>
</feature>
<dbReference type="Proteomes" id="UP000315995">
    <property type="component" value="Chromosome"/>
</dbReference>
<dbReference type="OrthoDB" id="2989771at2"/>
<feature type="compositionally biased region" description="Low complexity" evidence="1">
    <location>
        <begin position="336"/>
        <end position="368"/>
    </location>
</feature>
<feature type="region of interest" description="Disordered" evidence="1">
    <location>
        <begin position="336"/>
        <end position="384"/>
    </location>
</feature>
<gene>
    <name evidence="4" type="ORF">FIV42_16310</name>
</gene>
<protein>
    <recommendedName>
        <fullName evidence="3">ARB-07466-like C-terminal domain-containing protein</fullName>
    </recommendedName>
</protein>
<dbReference type="SUPFAM" id="SSF55166">
    <property type="entry name" value="Hedgehog/DD-peptidase"/>
    <property type="match status" value="1"/>
</dbReference>
<keyword evidence="5" id="KW-1185">Reference proteome</keyword>
<evidence type="ECO:0000259" key="3">
    <source>
        <dbReference type="Pfam" id="PF26571"/>
    </source>
</evidence>
<dbReference type="EMBL" id="CP041186">
    <property type="protein sequence ID" value="QDG52244.1"/>
    <property type="molecule type" value="Genomic_DNA"/>
</dbReference>
<feature type="chain" id="PRO_5030106497" description="ARB-07466-like C-terminal domain-containing protein" evidence="2">
    <location>
        <begin position="26"/>
        <end position="570"/>
    </location>
</feature>
<dbReference type="Pfam" id="PF26571">
    <property type="entry name" value="VldE"/>
    <property type="match status" value="1"/>
</dbReference>
<feature type="signal peptide" evidence="2">
    <location>
        <begin position="1"/>
        <end position="25"/>
    </location>
</feature>
<dbReference type="AlphaFoldDB" id="A0A4Y6PV63"/>
<keyword evidence="2" id="KW-0732">Signal</keyword>